<comment type="caution">
    <text evidence="1">The sequence shown here is derived from an EMBL/GenBank/DDBJ whole genome shotgun (WGS) entry which is preliminary data.</text>
</comment>
<dbReference type="RefSeq" id="XP_056074957.1">
    <property type="nucleotide sequence ID" value="XM_056211484.1"/>
</dbReference>
<dbReference type="EMBL" id="JAPEUX010000002">
    <property type="protein sequence ID" value="KAJ4358098.1"/>
    <property type="molecule type" value="Genomic_DNA"/>
</dbReference>
<evidence type="ECO:0000313" key="1">
    <source>
        <dbReference type="EMBL" id="KAJ4358098.1"/>
    </source>
</evidence>
<dbReference type="GeneID" id="80906207"/>
<accession>A0A9W8XUL4</accession>
<gene>
    <name evidence="1" type="ORF">N0V89_002677</name>
</gene>
<keyword evidence="2" id="KW-1185">Reference proteome</keyword>
<sequence length="113" mass="12730">MTSAVPKLQALPLAKVVRPTVYEHERTKNYHASLNQLLTSKPWAFRPIREPKPLNIAGIFTKRLTPRLGQVENLVCLFYISHTPAVALHYRALVNPNGKSQMITLSTVLNLTD</sequence>
<protein>
    <submittedName>
        <fullName evidence="1">Uncharacterized protein</fullName>
    </submittedName>
</protein>
<reference evidence="1" key="1">
    <citation type="submission" date="2022-10" db="EMBL/GenBank/DDBJ databases">
        <title>Tapping the CABI collections for fungal endophytes: first genome assemblies for Collariella, Neodidymelliopsis, Ascochyta clinopodiicola, Didymella pomorum, Didymosphaeria variabile, Neocosmospora piperis and Neocucurbitaria cava.</title>
        <authorList>
            <person name="Hill R."/>
        </authorList>
    </citation>
    <scope>NUCLEOTIDE SEQUENCE</scope>
    <source>
        <strain evidence="1">IMI 356815</strain>
    </source>
</reference>
<dbReference type="AlphaFoldDB" id="A0A9W8XUL4"/>
<dbReference type="Proteomes" id="UP001140513">
    <property type="component" value="Unassembled WGS sequence"/>
</dbReference>
<name>A0A9W8XUL4_9PLEO</name>
<evidence type="ECO:0000313" key="2">
    <source>
        <dbReference type="Proteomes" id="UP001140513"/>
    </source>
</evidence>
<proteinExistence type="predicted"/>
<organism evidence="1 2">
    <name type="scientific">Didymosphaeria variabile</name>
    <dbReference type="NCBI Taxonomy" id="1932322"/>
    <lineage>
        <taxon>Eukaryota</taxon>
        <taxon>Fungi</taxon>
        <taxon>Dikarya</taxon>
        <taxon>Ascomycota</taxon>
        <taxon>Pezizomycotina</taxon>
        <taxon>Dothideomycetes</taxon>
        <taxon>Pleosporomycetidae</taxon>
        <taxon>Pleosporales</taxon>
        <taxon>Massarineae</taxon>
        <taxon>Didymosphaeriaceae</taxon>
        <taxon>Didymosphaeria</taxon>
    </lineage>
</organism>